<gene>
    <name evidence="2" type="ORF">SAMN00808754_2985</name>
</gene>
<accession>A0A1W1W1Y4</accession>
<keyword evidence="1" id="KW-0472">Membrane</keyword>
<keyword evidence="3" id="KW-1185">Reference proteome</keyword>
<keyword evidence="1" id="KW-1133">Transmembrane helix</keyword>
<proteinExistence type="predicted"/>
<feature type="transmembrane region" description="Helical" evidence="1">
    <location>
        <begin position="12"/>
        <end position="31"/>
    </location>
</feature>
<dbReference type="EMBL" id="LT838272">
    <property type="protein sequence ID" value="SMB99596.1"/>
    <property type="molecule type" value="Genomic_DNA"/>
</dbReference>
<evidence type="ECO:0000313" key="3">
    <source>
        <dbReference type="Proteomes" id="UP000192569"/>
    </source>
</evidence>
<keyword evidence="1" id="KW-0812">Transmembrane</keyword>
<evidence type="ECO:0000256" key="1">
    <source>
        <dbReference type="SAM" id="Phobius"/>
    </source>
</evidence>
<evidence type="ECO:0000313" key="2">
    <source>
        <dbReference type="EMBL" id="SMB99596.1"/>
    </source>
</evidence>
<dbReference type="RefSeq" id="WP_084666652.1">
    <property type="nucleotide sequence ID" value="NZ_LT838272.1"/>
</dbReference>
<organism evidence="2 3">
    <name type="scientific">Thermanaeromonas toyohensis ToBE</name>
    <dbReference type="NCBI Taxonomy" id="698762"/>
    <lineage>
        <taxon>Bacteria</taxon>
        <taxon>Bacillati</taxon>
        <taxon>Bacillota</taxon>
        <taxon>Clostridia</taxon>
        <taxon>Neomoorellales</taxon>
        <taxon>Neomoorellaceae</taxon>
        <taxon>Thermanaeromonas</taxon>
    </lineage>
</organism>
<protein>
    <submittedName>
        <fullName evidence="2">Uncharacterized protein</fullName>
    </submittedName>
</protein>
<sequence length="162" mass="18046">MGNKATSRVNRFISCEGVVYMLLCGIALLVLSSCGQRSLAEEIQLDLDKVTEVRIQTAQQLSQASAPQGSLKWHRISGGKELTSFIQLLGKAKKIEQAHTPFPLGDGVITLVSKTHGLYGLKYFIKDRKLLDIHKGIWYSFPEGLDEVLNHLEVIPIISKWN</sequence>
<dbReference type="Proteomes" id="UP000192569">
    <property type="component" value="Chromosome I"/>
</dbReference>
<dbReference type="PROSITE" id="PS51257">
    <property type="entry name" value="PROKAR_LIPOPROTEIN"/>
    <property type="match status" value="1"/>
</dbReference>
<reference evidence="2 3" key="1">
    <citation type="submission" date="2017-04" db="EMBL/GenBank/DDBJ databases">
        <authorList>
            <person name="Afonso C.L."/>
            <person name="Miller P.J."/>
            <person name="Scott M.A."/>
            <person name="Spackman E."/>
            <person name="Goraichik I."/>
            <person name="Dimitrov K.M."/>
            <person name="Suarez D.L."/>
            <person name="Swayne D.E."/>
        </authorList>
    </citation>
    <scope>NUCLEOTIDE SEQUENCE [LARGE SCALE GENOMIC DNA]</scope>
    <source>
        <strain evidence="2 3">ToBE</strain>
    </source>
</reference>
<name>A0A1W1W1Y4_9FIRM</name>
<dbReference type="AlphaFoldDB" id="A0A1W1W1Y4"/>